<keyword evidence="2" id="KW-1185">Reference proteome</keyword>
<evidence type="ECO:0000313" key="2">
    <source>
        <dbReference type="Proteomes" id="UP001059596"/>
    </source>
</evidence>
<accession>A0A9P9YZR7</accession>
<reference evidence="1" key="1">
    <citation type="journal article" date="2023" name="Genome Biol. Evol.">
        <title>Long-read-based Genome Assembly of Drosophila gunungcola Reveals Fewer Chemosensory Genes in Flower-breeding Species.</title>
        <authorList>
            <person name="Negi A."/>
            <person name="Liao B.Y."/>
            <person name="Yeh S.D."/>
        </authorList>
    </citation>
    <scope>NUCLEOTIDE SEQUENCE</scope>
    <source>
        <strain evidence="1">Sukarami</strain>
    </source>
</reference>
<evidence type="ECO:0000313" key="1">
    <source>
        <dbReference type="EMBL" id="KAI8046089.1"/>
    </source>
</evidence>
<dbReference type="Proteomes" id="UP001059596">
    <property type="component" value="Chromosome 3R"/>
</dbReference>
<sequence length="38" mass="4296">RKLYGIWHNPIIGLTLGEKIVIVSVVELQISPINHFVV</sequence>
<proteinExistence type="predicted"/>
<dbReference type="EMBL" id="JAMKOV010000001">
    <property type="protein sequence ID" value="KAI8046089.1"/>
    <property type="molecule type" value="Genomic_DNA"/>
</dbReference>
<gene>
    <name evidence="1" type="ORF">M5D96_002289</name>
</gene>
<organism evidence="1 2">
    <name type="scientific">Drosophila gunungcola</name>
    <name type="common">fruit fly</name>
    <dbReference type="NCBI Taxonomy" id="103775"/>
    <lineage>
        <taxon>Eukaryota</taxon>
        <taxon>Metazoa</taxon>
        <taxon>Ecdysozoa</taxon>
        <taxon>Arthropoda</taxon>
        <taxon>Hexapoda</taxon>
        <taxon>Insecta</taxon>
        <taxon>Pterygota</taxon>
        <taxon>Neoptera</taxon>
        <taxon>Endopterygota</taxon>
        <taxon>Diptera</taxon>
        <taxon>Brachycera</taxon>
        <taxon>Muscomorpha</taxon>
        <taxon>Ephydroidea</taxon>
        <taxon>Drosophilidae</taxon>
        <taxon>Drosophila</taxon>
        <taxon>Sophophora</taxon>
    </lineage>
</organism>
<protein>
    <submittedName>
        <fullName evidence="1">Uncharacterized protein</fullName>
    </submittedName>
</protein>
<comment type="caution">
    <text evidence="1">The sequence shown here is derived from an EMBL/GenBank/DDBJ whole genome shotgun (WGS) entry which is preliminary data.</text>
</comment>
<feature type="non-terminal residue" evidence="1">
    <location>
        <position position="1"/>
    </location>
</feature>
<name>A0A9P9YZR7_9MUSC</name>
<dbReference type="AlphaFoldDB" id="A0A9P9YZR7"/>